<dbReference type="EMBL" id="MSDQ01000040">
    <property type="protein sequence ID" value="OLO10236.1"/>
    <property type="molecule type" value="Genomic_DNA"/>
</dbReference>
<dbReference type="PANTHER" id="PTHR37422">
    <property type="entry name" value="TEICHURONIC ACID BIOSYNTHESIS PROTEIN TUAE"/>
    <property type="match status" value="1"/>
</dbReference>
<evidence type="ECO:0000313" key="8">
    <source>
        <dbReference type="Proteomes" id="UP000186806"/>
    </source>
</evidence>
<keyword evidence="2 5" id="KW-0812">Transmembrane</keyword>
<proteinExistence type="predicted"/>
<dbReference type="AlphaFoldDB" id="A0A1Q8T980"/>
<dbReference type="PANTHER" id="PTHR37422:SF13">
    <property type="entry name" value="LIPOPOLYSACCHARIDE BIOSYNTHESIS PROTEIN PA4999-RELATED"/>
    <property type="match status" value="1"/>
</dbReference>
<keyword evidence="8" id="KW-1185">Reference proteome</keyword>
<evidence type="ECO:0000259" key="6">
    <source>
        <dbReference type="Pfam" id="PF04932"/>
    </source>
</evidence>
<comment type="subcellular location">
    <subcellularLocation>
        <location evidence="1">Membrane</location>
        <topology evidence="1">Multi-pass membrane protein</topology>
    </subcellularLocation>
</comment>
<dbReference type="InterPro" id="IPR051533">
    <property type="entry name" value="WaaL-like"/>
</dbReference>
<gene>
    <name evidence="7" type="ORF">BTW10_15795</name>
</gene>
<feature type="transmembrane region" description="Helical" evidence="5">
    <location>
        <begin position="61"/>
        <end position="82"/>
    </location>
</feature>
<feature type="transmembrane region" description="Helical" evidence="5">
    <location>
        <begin position="245"/>
        <end position="263"/>
    </location>
</feature>
<feature type="transmembrane region" description="Helical" evidence="5">
    <location>
        <begin position="410"/>
        <end position="427"/>
    </location>
</feature>
<evidence type="ECO:0000256" key="4">
    <source>
        <dbReference type="ARBA" id="ARBA00023136"/>
    </source>
</evidence>
<feature type="transmembrane region" description="Helical" evidence="5">
    <location>
        <begin position="350"/>
        <end position="368"/>
    </location>
</feature>
<dbReference type="GO" id="GO:0016020">
    <property type="term" value="C:membrane"/>
    <property type="evidence" value="ECO:0007669"/>
    <property type="project" value="UniProtKB-SubCell"/>
</dbReference>
<keyword evidence="4 5" id="KW-0472">Membrane</keyword>
<feature type="transmembrane region" description="Helical" evidence="5">
    <location>
        <begin position="12"/>
        <end position="31"/>
    </location>
</feature>
<evidence type="ECO:0000256" key="3">
    <source>
        <dbReference type="ARBA" id="ARBA00022989"/>
    </source>
</evidence>
<evidence type="ECO:0000256" key="1">
    <source>
        <dbReference type="ARBA" id="ARBA00004141"/>
    </source>
</evidence>
<name>A0A1Q8T980_9GAMM</name>
<feature type="transmembrane region" description="Helical" evidence="5">
    <location>
        <begin position="94"/>
        <end position="111"/>
    </location>
</feature>
<evidence type="ECO:0000256" key="2">
    <source>
        <dbReference type="ARBA" id="ARBA00022692"/>
    </source>
</evidence>
<feature type="transmembrane region" description="Helical" evidence="5">
    <location>
        <begin position="37"/>
        <end position="54"/>
    </location>
</feature>
<accession>A0A1Q8T980</accession>
<organism evidence="7 8">
    <name type="scientific">Chromohalobacter japonicus</name>
    <dbReference type="NCBI Taxonomy" id="223900"/>
    <lineage>
        <taxon>Bacteria</taxon>
        <taxon>Pseudomonadati</taxon>
        <taxon>Pseudomonadota</taxon>
        <taxon>Gammaproteobacteria</taxon>
        <taxon>Oceanospirillales</taxon>
        <taxon>Halomonadaceae</taxon>
        <taxon>Chromohalobacter</taxon>
    </lineage>
</organism>
<reference evidence="7 8" key="1">
    <citation type="submission" date="2016-12" db="EMBL/GenBank/DDBJ databases">
        <title>Draft genome sequences of strains Salinicola socius SMB35, Salinicola sp. MH3R3-1 and Chromohalobacter sp. SMB17 from the Verkhnekamsk potash mining region of Russia.</title>
        <authorList>
            <person name="Mavrodi D.V."/>
            <person name="Olsson B.E."/>
            <person name="Korsakova E.S."/>
            <person name="Pyankova A."/>
            <person name="Mavrodi O.V."/>
            <person name="Plotnikova E.G."/>
        </authorList>
    </citation>
    <scope>NUCLEOTIDE SEQUENCE [LARGE SCALE GENOMIC DNA]</scope>
    <source>
        <strain evidence="7 8">SMB17</strain>
    </source>
</reference>
<dbReference type="Proteomes" id="UP000186806">
    <property type="component" value="Unassembled WGS sequence"/>
</dbReference>
<feature type="transmembrane region" description="Helical" evidence="5">
    <location>
        <begin position="380"/>
        <end position="398"/>
    </location>
</feature>
<protein>
    <submittedName>
        <fullName evidence="7">Polymerase</fullName>
    </submittedName>
</protein>
<feature type="transmembrane region" description="Helical" evidence="5">
    <location>
        <begin position="118"/>
        <end position="138"/>
    </location>
</feature>
<keyword evidence="3 5" id="KW-1133">Transmembrane helix</keyword>
<feature type="transmembrane region" description="Helical" evidence="5">
    <location>
        <begin position="189"/>
        <end position="207"/>
    </location>
</feature>
<feature type="transmembrane region" description="Helical" evidence="5">
    <location>
        <begin position="213"/>
        <end position="233"/>
    </location>
</feature>
<dbReference type="InterPro" id="IPR007016">
    <property type="entry name" value="O-antigen_ligase-rel_domated"/>
</dbReference>
<evidence type="ECO:0000313" key="7">
    <source>
        <dbReference type="EMBL" id="OLO10236.1"/>
    </source>
</evidence>
<evidence type="ECO:0000256" key="5">
    <source>
        <dbReference type="SAM" id="Phobius"/>
    </source>
</evidence>
<dbReference type="Pfam" id="PF04932">
    <property type="entry name" value="Wzy_C"/>
    <property type="match status" value="1"/>
</dbReference>
<sequence length="446" mass="49352">MAQNFSWKCPRSVAYVGLLLLALYAALQVLWPSVGDPAGTAMALFGLIAVLVWGKGLRGSAALWLLLAVIGVQILSWVLGYFHHPDWVSSNPEVDRLAKLFIFIGVAWWLGGSSRWTLAIWLLSLIGFLAATFVHGEGIQDWVTGLSGRRMDFGIRNAQHSSMMFGTCLLGLLASSCRVFSYLGLGRSALRLAWLALTLVCAMGVLMGQTRAVWLALCVAIILIVAIRLLWLAKSHGARHVLRSVVIIACVLAVVGLGAAYVFKGHLSKRIEHGAASMEMVAEGNFQDLPYDSVGTRLHTWVAAGEWIAERPLVGWGGEGRGLVIDHTAWLPDNIKKRFGHLHNFFLEVWVAYGLLGVGVIAALAFWIGRGTWLAWRAGVMPGDIALFGASFFVYWVIVNQFESYNSFWTGVYVHNLVVGGLVTHIWRWQLDTDRRVFSWPRRRDI</sequence>
<comment type="caution">
    <text evidence="7">The sequence shown here is derived from an EMBL/GenBank/DDBJ whole genome shotgun (WGS) entry which is preliminary data.</text>
</comment>
<feature type="transmembrane region" description="Helical" evidence="5">
    <location>
        <begin position="158"/>
        <end position="177"/>
    </location>
</feature>
<feature type="domain" description="O-antigen ligase-related" evidence="6">
    <location>
        <begin position="197"/>
        <end position="360"/>
    </location>
</feature>